<dbReference type="Gene3D" id="3.40.630.10">
    <property type="entry name" value="Zn peptidases"/>
    <property type="match status" value="1"/>
</dbReference>
<dbReference type="GO" id="GO:0008235">
    <property type="term" value="F:metalloexopeptidase activity"/>
    <property type="evidence" value="ECO:0007669"/>
    <property type="project" value="InterPro"/>
</dbReference>
<feature type="domain" description="FlgD/Vpr Ig-like" evidence="2">
    <location>
        <begin position="458"/>
        <end position="504"/>
    </location>
</feature>
<dbReference type="Pfam" id="PF13860">
    <property type="entry name" value="FlgD_ig"/>
    <property type="match status" value="1"/>
</dbReference>
<proteinExistence type="predicted"/>
<sequence length="521" mass="57856">MLGKAIFVLMLLLGFVFADHILVKVDLTPERLTPFAGEDVVILELNTTALVLIDESHLDRIASHSYEILQYEPHEGNYYLVRPVDPTLDVQVYGEILMIDGDDYLLKVHEPLLEELIRQKIMARRVSFDPLVITGSAAPQRMPLNPTVQDIVNRVNADSVLSHVQRLQDFVSRYSTFDSCFAAAEWIAQKFDDYGCDSIFLQNHTTGHAPNVIGVKQGQVYPDSIYVIACGHFDAISPQAPWIAPGADDNGSGTAMVLEAARIMQDYNFEFSMRFIAFSGEEWGLYGSEYYAPQARAAGDSILAVFNADMIAYVDAAPESVEVIAKLTNPACGPLADFFIAAADSYTTLQTHKVMTTYMPYSDHAPFWDAGYTALLNIEDFPVMNPHYHTTHDTIGAGYNDNGFCTEVIKAHVASLALMAVPYDVVVSEYSDNQLTPIMRISPTVTHSYVTIIFPTSEDIDINIYDASGALVRTFDRTANETNEIRWYGDDNAGQTVPAGVYFVRSMTAQERQAAKIIMVK</sequence>
<organism evidence="3 4">
    <name type="scientific">candidate division WOR_3 bacterium SM23_60</name>
    <dbReference type="NCBI Taxonomy" id="1703780"/>
    <lineage>
        <taxon>Bacteria</taxon>
        <taxon>Bacteria division WOR-3</taxon>
    </lineage>
</organism>
<accession>A0A0S8GIZ9</accession>
<dbReference type="InterPro" id="IPR007484">
    <property type="entry name" value="Peptidase_M28"/>
</dbReference>
<dbReference type="EMBL" id="LJUO01000018">
    <property type="protein sequence ID" value="KPK73000.1"/>
    <property type="molecule type" value="Genomic_DNA"/>
</dbReference>
<comment type="caution">
    <text evidence="3">The sequence shown here is derived from an EMBL/GenBank/DDBJ whole genome shotgun (WGS) entry which is preliminary data.</text>
</comment>
<dbReference type="Proteomes" id="UP000051096">
    <property type="component" value="Unassembled WGS sequence"/>
</dbReference>
<dbReference type="AlphaFoldDB" id="A0A0S8GIZ9"/>
<dbReference type="InterPro" id="IPR025965">
    <property type="entry name" value="FlgD/Vpr_Ig-like"/>
</dbReference>
<dbReference type="GO" id="GO:0006508">
    <property type="term" value="P:proteolysis"/>
    <property type="evidence" value="ECO:0007669"/>
    <property type="project" value="InterPro"/>
</dbReference>
<evidence type="ECO:0000259" key="1">
    <source>
        <dbReference type="Pfam" id="PF04389"/>
    </source>
</evidence>
<name>A0A0S8GIZ9_UNCW3</name>
<dbReference type="Pfam" id="PF04389">
    <property type="entry name" value="Peptidase_M28"/>
    <property type="match status" value="1"/>
</dbReference>
<dbReference type="NCBIfam" id="TIGR04183">
    <property type="entry name" value="Por_Secre_tail"/>
    <property type="match status" value="1"/>
</dbReference>
<dbReference type="Gene3D" id="2.60.40.4070">
    <property type="match status" value="1"/>
</dbReference>
<evidence type="ECO:0008006" key="5">
    <source>
        <dbReference type="Google" id="ProtNLM"/>
    </source>
</evidence>
<dbReference type="SUPFAM" id="SSF53187">
    <property type="entry name" value="Zn-dependent exopeptidases"/>
    <property type="match status" value="1"/>
</dbReference>
<evidence type="ECO:0000259" key="2">
    <source>
        <dbReference type="Pfam" id="PF13860"/>
    </source>
</evidence>
<gene>
    <name evidence="3" type="ORF">AMJ87_03195</name>
</gene>
<evidence type="ECO:0000313" key="4">
    <source>
        <dbReference type="Proteomes" id="UP000051096"/>
    </source>
</evidence>
<dbReference type="PANTHER" id="PTHR12147:SF26">
    <property type="entry name" value="PEPTIDASE M28 DOMAIN-CONTAINING PROTEIN"/>
    <property type="match status" value="1"/>
</dbReference>
<dbReference type="InterPro" id="IPR026444">
    <property type="entry name" value="Secre_tail"/>
</dbReference>
<dbReference type="PANTHER" id="PTHR12147">
    <property type="entry name" value="METALLOPEPTIDASE M28 FAMILY MEMBER"/>
    <property type="match status" value="1"/>
</dbReference>
<evidence type="ECO:0000313" key="3">
    <source>
        <dbReference type="EMBL" id="KPK73000.1"/>
    </source>
</evidence>
<protein>
    <recommendedName>
        <fullName evidence="5">Peptidase M28 domain-containing protein</fullName>
    </recommendedName>
</protein>
<dbReference type="InterPro" id="IPR045175">
    <property type="entry name" value="M28_fam"/>
</dbReference>
<feature type="domain" description="Peptidase M28" evidence="1">
    <location>
        <begin position="211"/>
        <end position="395"/>
    </location>
</feature>
<reference evidence="3 4" key="1">
    <citation type="journal article" date="2015" name="Microbiome">
        <title>Genomic resolution of linkages in carbon, nitrogen, and sulfur cycling among widespread estuary sediment bacteria.</title>
        <authorList>
            <person name="Baker B.J."/>
            <person name="Lazar C.S."/>
            <person name="Teske A.P."/>
            <person name="Dick G.J."/>
        </authorList>
    </citation>
    <scope>NUCLEOTIDE SEQUENCE [LARGE SCALE GENOMIC DNA]</scope>
    <source>
        <strain evidence="3">SM23_60</strain>
    </source>
</reference>